<protein>
    <submittedName>
        <fullName evidence="1">Uncharacterized protein</fullName>
    </submittedName>
</protein>
<name>A0A9D2FI04_9FIRM</name>
<dbReference type="EMBL" id="DXBF01000011">
    <property type="protein sequence ID" value="HIZ61424.1"/>
    <property type="molecule type" value="Genomic_DNA"/>
</dbReference>
<evidence type="ECO:0000313" key="1">
    <source>
        <dbReference type="EMBL" id="HIZ61424.1"/>
    </source>
</evidence>
<dbReference type="AlphaFoldDB" id="A0A9D2FI04"/>
<comment type="caution">
    <text evidence="1">The sequence shown here is derived from an EMBL/GenBank/DDBJ whole genome shotgun (WGS) entry which is preliminary data.</text>
</comment>
<reference evidence="1" key="2">
    <citation type="submission" date="2021-04" db="EMBL/GenBank/DDBJ databases">
        <authorList>
            <person name="Gilroy R."/>
        </authorList>
    </citation>
    <scope>NUCLEOTIDE SEQUENCE</scope>
    <source>
        <strain evidence="1">CHK188-11489</strain>
    </source>
</reference>
<gene>
    <name evidence="1" type="ORF">H9724_01455</name>
</gene>
<accession>A0A9D2FI04</accession>
<evidence type="ECO:0000313" key="2">
    <source>
        <dbReference type="Proteomes" id="UP000824105"/>
    </source>
</evidence>
<organism evidence="1 2">
    <name type="scientific">Candidatus Gemmiger avistercoris</name>
    <dbReference type="NCBI Taxonomy" id="2838606"/>
    <lineage>
        <taxon>Bacteria</taxon>
        <taxon>Bacillati</taxon>
        <taxon>Bacillota</taxon>
        <taxon>Clostridia</taxon>
        <taxon>Eubacteriales</taxon>
        <taxon>Gemmiger</taxon>
    </lineage>
</organism>
<reference evidence="1" key="1">
    <citation type="journal article" date="2021" name="PeerJ">
        <title>Extensive microbial diversity within the chicken gut microbiome revealed by metagenomics and culture.</title>
        <authorList>
            <person name="Gilroy R."/>
            <person name="Ravi A."/>
            <person name="Getino M."/>
            <person name="Pursley I."/>
            <person name="Horton D.L."/>
            <person name="Alikhan N.F."/>
            <person name="Baker D."/>
            <person name="Gharbi K."/>
            <person name="Hall N."/>
            <person name="Watson M."/>
            <person name="Adriaenssens E.M."/>
            <person name="Foster-Nyarko E."/>
            <person name="Jarju S."/>
            <person name="Secka A."/>
            <person name="Antonio M."/>
            <person name="Oren A."/>
            <person name="Chaudhuri R.R."/>
            <person name="La Ragione R."/>
            <person name="Hildebrand F."/>
            <person name="Pallen M.J."/>
        </authorList>
    </citation>
    <scope>NUCLEOTIDE SEQUENCE</scope>
    <source>
        <strain evidence="1">CHK188-11489</strain>
    </source>
</reference>
<sequence>MEYIVMAAVAALGLWATWLSGRDVGMRNAARMAEEQEDPTLMLKIETKGDPKDGVHTDEYPCPVCSADPVRAENEVGVSCPPQSWRKLRETQIAMAGGSRDE</sequence>
<dbReference type="Proteomes" id="UP000824105">
    <property type="component" value="Unassembled WGS sequence"/>
</dbReference>
<proteinExistence type="predicted"/>